<sequence>MECTIRYTQTCFSAHERGYFTECRKQTTPFIDLILPFHKCAVAHGLQLEMILLGKSRIRKARIN</sequence>
<evidence type="ECO:0000313" key="1">
    <source>
        <dbReference type="EMBL" id="MBX00561.1"/>
    </source>
</evidence>
<organism evidence="1">
    <name type="scientific">Rhizophora mucronata</name>
    <name type="common">Asiatic mangrove</name>
    <dbReference type="NCBI Taxonomy" id="61149"/>
    <lineage>
        <taxon>Eukaryota</taxon>
        <taxon>Viridiplantae</taxon>
        <taxon>Streptophyta</taxon>
        <taxon>Embryophyta</taxon>
        <taxon>Tracheophyta</taxon>
        <taxon>Spermatophyta</taxon>
        <taxon>Magnoliopsida</taxon>
        <taxon>eudicotyledons</taxon>
        <taxon>Gunneridae</taxon>
        <taxon>Pentapetalae</taxon>
        <taxon>rosids</taxon>
        <taxon>fabids</taxon>
        <taxon>Malpighiales</taxon>
        <taxon>Rhizophoraceae</taxon>
        <taxon>Rhizophora</taxon>
    </lineage>
</organism>
<dbReference type="EMBL" id="GGEC01020077">
    <property type="protein sequence ID" value="MBX00561.1"/>
    <property type="molecule type" value="Transcribed_RNA"/>
</dbReference>
<proteinExistence type="predicted"/>
<accession>A0A2P2K4B3</accession>
<protein>
    <submittedName>
        <fullName evidence="1">Uncharacterized protein</fullName>
    </submittedName>
</protein>
<dbReference type="AlphaFoldDB" id="A0A2P2K4B3"/>
<reference evidence="1" key="1">
    <citation type="submission" date="2018-02" db="EMBL/GenBank/DDBJ databases">
        <title>Rhizophora mucronata_Transcriptome.</title>
        <authorList>
            <person name="Meera S.P."/>
            <person name="Sreeshan A."/>
            <person name="Augustine A."/>
        </authorList>
    </citation>
    <scope>NUCLEOTIDE SEQUENCE</scope>
    <source>
        <tissue evidence="1">Leaf</tissue>
    </source>
</reference>
<name>A0A2P2K4B3_RHIMU</name>